<dbReference type="SUPFAM" id="SSF53254">
    <property type="entry name" value="Phosphoglycerate mutase-like"/>
    <property type="match status" value="1"/>
</dbReference>
<dbReference type="AlphaFoldDB" id="A0A023D4N0"/>
<evidence type="ECO:0000313" key="3">
    <source>
        <dbReference type="Proteomes" id="UP000019760"/>
    </source>
</evidence>
<dbReference type="EMBL" id="BAND01000038">
    <property type="protein sequence ID" value="GAJ28756.1"/>
    <property type="molecule type" value="Genomic_DNA"/>
</dbReference>
<dbReference type="PANTHER" id="PTHR47623">
    <property type="entry name" value="OS09G0287300 PROTEIN"/>
    <property type="match status" value="1"/>
</dbReference>
<dbReference type="SMART" id="SM00855">
    <property type="entry name" value="PGAM"/>
    <property type="match status" value="1"/>
</dbReference>
<organism evidence="2 3">
    <name type="scientific">Acidomonas methanolica NBRC 104435</name>
    <dbReference type="NCBI Taxonomy" id="1231351"/>
    <lineage>
        <taxon>Bacteria</taxon>
        <taxon>Pseudomonadati</taxon>
        <taxon>Pseudomonadota</taxon>
        <taxon>Alphaproteobacteria</taxon>
        <taxon>Acetobacterales</taxon>
        <taxon>Acetobacteraceae</taxon>
        <taxon>Acidomonas</taxon>
    </lineage>
</organism>
<keyword evidence="3" id="KW-1185">Reference proteome</keyword>
<dbReference type="RefSeq" id="WP_052511823.1">
    <property type="nucleotide sequence ID" value="NZ_BAND01000038.1"/>
</dbReference>
<evidence type="ECO:0000256" key="1">
    <source>
        <dbReference type="SAM" id="MobiDB-lite"/>
    </source>
</evidence>
<sequence length="170" mass="18326">MTPHLLILVRHAKAMPHDYCADRDRPLDGQGREQARSTGEALAESGLLPEGLHVWCSPSARTRETLEGLQPSLPADTKTLIVESLYEADTALLSEMLRETPEGVEALMIVGHNPTIAETAHELLSASTDHPDVTILLSGFPTGSAAVFRVNSDWAGLSPATSKLIFHTIP</sequence>
<proteinExistence type="predicted"/>
<name>A0A023D4N0_ACIMT</name>
<dbReference type="Gene3D" id="3.40.50.1240">
    <property type="entry name" value="Phosphoglycerate mutase-like"/>
    <property type="match status" value="1"/>
</dbReference>
<comment type="caution">
    <text evidence="2">The sequence shown here is derived from an EMBL/GenBank/DDBJ whole genome shotgun (WGS) entry which is preliminary data.</text>
</comment>
<dbReference type="Pfam" id="PF00300">
    <property type="entry name" value="His_Phos_1"/>
    <property type="match status" value="1"/>
</dbReference>
<gene>
    <name evidence="2" type="ORF">Amme_038_005</name>
</gene>
<evidence type="ECO:0000313" key="2">
    <source>
        <dbReference type="EMBL" id="GAJ28756.1"/>
    </source>
</evidence>
<dbReference type="CDD" id="cd07067">
    <property type="entry name" value="HP_PGM_like"/>
    <property type="match status" value="1"/>
</dbReference>
<dbReference type="OrthoDB" id="9810154at2"/>
<dbReference type="InterPro" id="IPR029033">
    <property type="entry name" value="His_PPase_superfam"/>
</dbReference>
<feature type="region of interest" description="Disordered" evidence="1">
    <location>
        <begin position="20"/>
        <end position="41"/>
    </location>
</feature>
<reference evidence="2 3" key="2">
    <citation type="journal article" date="2014" name="FEMS Microbiol. Lett.">
        <title>Draft genomic DNA sequence of the facultatively methylotrophic bacterium Acidomonas methanolica type strain MB58.</title>
        <authorList>
            <person name="Higashiura N."/>
            <person name="Hadano H."/>
            <person name="Hirakawa H."/>
            <person name="Matsutani M."/>
            <person name="Takabe S."/>
            <person name="Matsushita K."/>
            <person name="Azuma Y."/>
        </authorList>
    </citation>
    <scope>NUCLEOTIDE SEQUENCE [LARGE SCALE GENOMIC DNA]</scope>
    <source>
        <strain evidence="2 3">MB58</strain>
    </source>
</reference>
<dbReference type="Proteomes" id="UP000019760">
    <property type="component" value="Unassembled WGS sequence"/>
</dbReference>
<feature type="compositionally biased region" description="Basic and acidic residues" evidence="1">
    <location>
        <begin position="20"/>
        <end position="35"/>
    </location>
</feature>
<reference evidence="3" key="1">
    <citation type="journal article" date="2014" name="FEMS Microbiol. Lett.">
        <title>Draft Genomic DNA Sequence of the Facultatively Methylotrophic Bacterium Acidomonas methanolica type strain MB58.</title>
        <authorList>
            <person name="Higashiura N."/>
            <person name="Hadano H."/>
            <person name="Hirakawa H."/>
            <person name="Matsutani M."/>
            <person name="Takabe S."/>
            <person name="Matsushita K."/>
            <person name="Azuma Y."/>
        </authorList>
    </citation>
    <scope>NUCLEOTIDE SEQUENCE [LARGE SCALE GENOMIC DNA]</scope>
    <source>
        <strain evidence="3">MB58</strain>
    </source>
</reference>
<dbReference type="InterPro" id="IPR013078">
    <property type="entry name" value="His_Pase_superF_clade-1"/>
</dbReference>
<protein>
    <submittedName>
        <fullName evidence="2">Phosphohistidine phosphatas</fullName>
    </submittedName>
</protein>
<dbReference type="PANTHER" id="PTHR47623:SF1">
    <property type="entry name" value="OS09G0287300 PROTEIN"/>
    <property type="match status" value="1"/>
</dbReference>
<accession>A0A023D4N0</accession>